<evidence type="ECO:0000256" key="1">
    <source>
        <dbReference type="ARBA" id="ARBA00008520"/>
    </source>
</evidence>
<comment type="caution">
    <text evidence="5">The sequence shown here is derived from an EMBL/GenBank/DDBJ whole genome shotgun (WGS) entry which is preliminary data.</text>
</comment>
<dbReference type="OrthoDB" id="9763054at2"/>
<keyword evidence="2" id="KW-0813">Transport</keyword>
<dbReference type="Proteomes" id="UP000006316">
    <property type="component" value="Unassembled WGS sequence"/>
</dbReference>
<keyword evidence="6" id="KW-1185">Reference proteome</keyword>
<comment type="similarity">
    <text evidence="1">Belongs to the bacterial solute-binding protein 1 family.</text>
</comment>
<dbReference type="SUPFAM" id="SSF53850">
    <property type="entry name" value="Periplasmic binding protein-like II"/>
    <property type="match status" value="1"/>
</dbReference>
<feature type="chain" id="PRO_5039440180" evidence="4">
    <location>
        <begin position="21"/>
        <end position="432"/>
    </location>
</feature>
<dbReference type="RefSeq" id="WP_007084651.1">
    <property type="nucleotide sequence ID" value="NZ_AJLS01000054.1"/>
</dbReference>
<evidence type="ECO:0000256" key="4">
    <source>
        <dbReference type="SAM" id="SignalP"/>
    </source>
</evidence>
<dbReference type="PANTHER" id="PTHR43649:SF34">
    <property type="entry name" value="ABC TRANSPORTER PERIPLASMIC-BINDING PROTEIN YCJN-RELATED"/>
    <property type="match status" value="1"/>
</dbReference>
<dbReference type="Pfam" id="PF13416">
    <property type="entry name" value="SBP_bac_8"/>
    <property type="match status" value="1"/>
</dbReference>
<dbReference type="PROSITE" id="PS51257">
    <property type="entry name" value="PROKAR_LIPOPROTEIN"/>
    <property type="match status" value="1"/>
</dbReference>
<reference evidence="5 6" key="1">
    <citation type="journal article" date="2012" name="Front. Microbiol.">
        <title>Redundancy and modularity in membrane-associated dissimilatory nitrate reduction in Bacillus.</title>
        <authorList>
            <person name="Heylen K."/>
            <person name="Keltjens J."/>
        </authorList>
    </citation>
    <scope>NUCLEOTIDE SEQUENCE [LARGE SCALE GENOMIC DNA]</scope>
    <source>
        <strain evidence="6">LMG 21833T</strain>
    </source>
</reference>
<gene>
    <name evidence="5" type="ORF">BABA_08141</name>
</gene>
<organism evidence="5 6">
    <name type="scientific">Neobacillus bataviensis LMG 21833</name>
    <dbReference type="NCBI Taxonomy" id="1117379"/>
    <lineage>
        <taxon>Bacteria</taxon>
        <taxon>Bacillati</taxon>
        <taxon>Bacillota</taxon>
        <taxon>Bacilli</taxon>
        <taxon>Bacillales</taxon>
        <taxon>Bacillaceae</taxon>
        <taxon>Neobacillus</taxon>
    </lineage>
</organism>
<dbReference type="STRING" id="1117379.BABA_08141"/>
<keyword evidence="3 4" id="KW-0732">Signal</keyword>
<evidence type="ECO:0000313" key="5">
    <source>
        <dbReference type="EMBL" id="EKN69746.1"/>
    </source>
</evidence>
<dbReference type="eggNOG" id="COG1653">
    <property type="taxonomic scope" value="Bacteria"/>
</dbReference>
<evidence type="ECO:0000256" key="3">
    <source>
        <dbReference type="ARBA" id="ARBA00022729"/>
    </source>
</evidence>
<dbReference type="GO" id="GO:0055085">
    <property type="term" value="P:transmembrane transport"/>
    <property type="evidence" value="ECO:0007669"/>
    <property type="project" value="InterPro"/>
</dbReference>
<dbReference type="AlphaFoldDB" id="K6E8S9"/>
<dbReference type="InterPro" id="IPR006061">
    <property type="entry name" value="SBP_1_CS"/>
</dbReference>
<dbReference type="InterPro" id="IPR006059">
    <property type="entry name" value="SBP"/>
</dbReference>
<dbReference type="Gene3D" id="3.40.190.10">
    <property type="entry name" value="Periplasmic binding protein-like II"/>
    <property type="match status" value="2"/>
</dbReference>
<name>K6E8S9_9BACI</name>
<feature type="signal peptide" evidence="4">
    <location>
        <begin position="1"/>
        <end position="20"/>
    </location>
</feature>
<dbReference type="PATRIC" id="fig|1117379.3.peg.1703"/>
<dbReference type="EMBL" id="AJLS01000054">
    <property type="protein sequence ID" value="EKN69746.1"/>
    <property type="molecule type" value="Genomic_DNA"/>
</dbReference>
<evidence type="ECO:0000313" key="6">
    <source>
        <dbReference type="Proteomes" id="UP000006316"/>
    </source>
</evidence>
<accession>K6E8S9</accession>
<dbReference type="InterPro" id="IPR050490">
    <property type="entry name" value="Bact_solute-bd_prot1"/>
</dbReference>
<evidence type="ECO:0000256" key="2">
    <source>
        <dbReference type="ARBA" id="ARBA00022448"/>
    </source>
</evidence>
<proteinExistence type="inferred from homology"/>
<protein>
    <submittedName>
        <fullName evidence="5">Family 1 extracellular solute-binding protein</fullName>
    </submittedName>
</protein>
<sequence>MKKKIISLVAVLCLMLGVLAGCGGSDGSKSDKTEVTLLIGKEEVAKELDEMVKAYNDSQEKYTVKVLPLAGQNVNEKLSSLYASKNAPTMINMGVAAELENWSDKLLDLSDMDIVKGIDQVYLDTTTVDGKIYGIPATIEAFGLLYNKDVLDKAVGGKFDPTTIKTRSDLKAVFDKVEKLGKRAIQISPMDWSLGAHFTNLVFADQSEDSSKRHDFLNNVAAGNEKLEGNKTYDNWVATFDLMKDYNQAKKNPLAVEYDTSTLALANGDIGFWFMGNWAYPQLAEANPDAKFGILPVPISDDEGAYGNSQISVGVPQSWVIDKDQSSKAQQQGAKDFLTWMYQDKAGQDYYVNKLKFLPISKDFKGTLDDPLSSAIVNYVRSGDTLEWMNTYYPAEAYPTMGASLQKYLDGKIDKKGLTKELQDYWLSTKKK</sequence>
<dbReference type="PROSITE" id="PS01037">
    <property type="entry name" value="SBP_BACTERIAL_1"/>
    <property type="match status" value="1"/>
</dbReference>
<dbReference type="PANTHER" id="PTHR43649">
    <property type="entry name" value="ARABINOSE-BINDING PROTEIN-RELATED"/>
    <property type="match status" value="1"/>
</dbReference>